<dbReference type="Proteomes" id="UP001283361">
    <property type="component" value="Unassembled WGS sequence"/>
</dbReference>
<organism evidence="2 3">
    <name type="scientific">Elysia crispata</name>
    <name type="common">lettuce slug</name>
    <dbReference type="NCBI Taxonomy" id="231223"/>
    <lineage>
        <taxon>Eukaryota</taxon>
        <taxon>Metazoa</taxon>
        <taxon>Spiralia</taxon>
        <taxon>Lophotrochozoa</taxon>
        <taxon>Mollusca</taxon>
        <taxon>Gastropoda</taxon>
        <taxon>Heterobranchia</taxon>
        <taxon>Euthyneura</taxon>
        <taxon>Panpulmonata</taxon>
        <taxon>Sacoglossa</taxon>
        <taxon>Placobranchoidea</taxon>
        <taxon>Plakobranchidae</taxon>
        <taxon>Elysia</taxon>
    </lineage>
</organism>
<dbReference type="EMBL" id="JAWDGP010008074">
    <property type="protein sequence ID" value="KAK3691860.1"/>
    <property type="molecule type" value="Genomic_DNA"/>
</dbReference>
<evidence type="ECO:0000313" key="3">
    <source>
        <dbReference type="Proteomes" id="UP001283361"/>
    </source>
</evidence>
<evidence type="ECO:0000256" key="1">
    <source>
        <dbReference type="SAM" id="MobiDB-lite"/>
    </source>
</evidence>
<name>A0AAE1CF02_9GAST</name>
<accession>A0AAE1CF02</accession>
<dbReference type="AlphaFoldDB" id="A0AAE1CF02"/>
<feature type="compositionally biased region" description="Polar residues" evidence="1">
    <location>
        <begin position="20"/>
        <end position="37"/>
    </location>
</feature>
<keyword evidence="3" id="KW-1185">Reference proteome</keyword>
<reference evidence="2" key="1">
    <citation type="journal article" date="2023" name="G3 (Bethesda)">
        <title>A reference genome for the long-term kleptoplast-retaining sea slug Elysia crispata morphotype clarki.</title>
        <authorList>
            <person name="Eastman K.E."/>
            <person name="Pendleton A.L."/>
            <person name="Shaikh M.A."/>
            <person name="Suttiyut T."/>
            <person name="Ogas R."/>
            <person name="Tomko P."/>
            <person name="Gavelis G."/>
            <person name="Widhalm J.R."/>
            <person name="Wisecaver J.H."/>
        </authorList>
    </citation>
    <scope>NUCLEOTIDE SEQUENCE</scope>
    <source>
        <strain evidence="2">ECLA1</strain>
    </source>
</reference>
<sequence>MHCENRCSVAVSNSFHKKLSSQSSVSRPECSPQTSSAGMGGVSGQMKTRQELPKWSLNTPASCSSGRLITATSGSLHSVLRLVIGVPRSLNGSFNSQYYVYQESYPANKSLVSRSTCGALRVCQTKRLSGCYILSYARKELKSGKILDPIAAEQRLKLRPQGCMCSFSIVFYRQASTLAAFENIHVTDFISFRH</sequence>
<protein>
    <submittedName>
        <fullName evidence="2">Uncharacterized protein</fullName>
    </submittedName>
</protein>
<evidence type="ECO:0000313" key="2">
    <source>
        <dbReference type="EMBL" id="KAK3691860.1"/>
    </source>
</evidence>
<comment type="caution">
    <text evidence="2">The sequence shown here is derived from an EMBL/GenBank/DDBJ whole genome shotgun (WGS) entry which is preliminary data.</text>
</comment>
<gene>
    <name evidence="2" type="ORF">RRG08_014242</name>
</gene>
<feature type="region of interest" description="Disordered" evidence="1">
    <location>
        <begin position="20"/>
        <end position="45"/>
    </location>
</feature>
<proteinExistence type="predicted"/>